<evidence type="ECO:0000259" key="2">
    <source>
        <dbReference type="PROSITE" id="PS50975"/>
    </source>
</evidence>
<dbReference type="GO" id="GO:0016879">
    <property type="term" value="F:ligase activity, forming carbon-nitrogen bonds"/>
    <property type="evidence" value="ECO:0007669"/>
    <property type="project" value="TreeGrafter"/>
</dbReference>
<dbReference type="GO" id="GO:0046872">
    <property type="term" value="F:metal ion binding"/>
    <property type="evidence" value="ECO:0007669"/>
    <property type="project" value="InterPro"/>
</dbReference>
<dbReference type="PROSITE" id="PS50975">
    <property type="entry name" value="ATP_GRASP"/>
    <property type="match status" value="1"/>
</dbReference>
<feature type="domain" description="ATP-grasp" evidence="2">
    <location>
        <begin position="383"/>
        <end position="453"/>
    </location>
</feature>
<dbReference type="InterPro" id="IPR011761">
    <property type="entry name" value="ATP-grasp"/>
</dbReference>
<dbReference type="Pfam" id="PF14398">
    <property type="entry name" value="ATPgrasp_YheCD"/>
    <property type="match status" value="1"/>
</dbReference>
<protein>
    <submittedName>
        <fullName evidence="3">YheC/YheD family protein</fullName>
    </submittedName>
</protein>
<dbReference type="InterPro" id="IPR026838">
    <property type="entry name" value="YheC/D"/>
</dbReference>
<dbReference type="EMBL" id="SWBM01000001">
    <property type="protein sequence ID" value="TKC18130.1"/>
    <property type="molecule type" value="Genomic_DNA"/>
</dbReference>
<name>A0A4V5P1M4_9BACI</name>
<keyword evidence="4" id="KW-1185">Reference proteome</keyword>
<keyword evidence="1" id="KW-0547">Nucleotide-binding</keyword>
<sequence length="463" mass="53453">MLMASASYLPITIVPTKTFQDNQNTVYLSNSLLNHWGLKPSNQLNLFIGTKLLHIRVEPRAIEKDVLLVSEEFMSNLPLPIQEIRFMSQYDRSQRTLYLGPVFALVTEIQEQENGPNFRSIHSFCEELHFTSNIGGGFFYVFHIKNFSNDEIEGYYYDNDEWKKGNFLLPSVIYNRIHSRNIEASSFFKNKVSEIALQQIPIFNERFLSKWEVHNLLFAEEHLHPFLPDTQILNFDVLRLFLEKYDSVFLKPINGSQGRNIFRVTKADKNIIVQSSSASEKDKRKTFNDLDDFFEWFEKRKHTIFIIQKTIPLATFEGRQLDFRVLCHKNFQATWRVTSIIARVSSKTQFVSNLAQGGEMLKPVIPLTALFNYKTALSHVTFMKELSLEVANVISQSTEGFVGELGIDIGVDENGRLFIIEVNSKPSKNAEEQKAKIRPSAKAIFEYGTALSFKQIKRNEMGE</sequence>
<dbReference type="Proteomes" id="UP000307756">
    <property type="component" value="Unassembled WGS sequence"/>
</dbReference>
<dbReference type="SUPFAM" id="SSF56059">
    <property type="entry name" value="Glutathione synthetase ATP-binding domain-like"/>
    <property type="match status" value="1"/>
</dbReference>
<dbReference type="GO" id="GO:0005524">
    <property type="term" value="F:ATP binding"/>
    <property type="evidence" value="ECO:0007669"/>
    <property type="project" value="UniProtKB-UniRule"/>
</dbReference>
<comment type="caution">
    <text evidence="3">The sequence shown here is derived from an EMBL/GenBank/DDBJ whole genome shotgun (WGS) entry which is preliminary data.</text>
</comment>
<gene>
    <name evidence="3" type="ORF">FA727_00805</name>
</gene>
<dbReference type="GO" id="GO:0005737">
    <property type="term" value="C:cytoplasm"/>
    <property type="evidence" value="ECO:0007669"/>
    <property type="project" value="TreeGrafter"/>
</dbReference>
<evidence type="ECO:0000313" key="4">
    <source>
        <dbReference type="Proteomes" id="UP000307756"/>
    </source>
</evidence>
<keyword evidence="1" id="KW-0067">ATP-binding</keyword>
<dbReference type="InterPro" id="IPR013815">
    <property type="entry name" value="ATP_grasp_subdomain_1"/>
</dbReference>
<evidence type="ECO:0000256" key="1">
    <source>
        <dbReference type="PROSITE-ProRule" id="PRU00409"/>
    </source>
</evidence>
<organism evidence="3 4">
    <name type="scientific">Robertmurraya kyonggiensis</name>
    <dbReference type="NCBI Taxonomy" id="1037680"/>
    <lineage>
        <taxon>Bacteria</taxon>
        <taxon>Bacillati</taxon>
        <taxon>Bacillota</taxon>
        <taxon>Bacilli</taxon>
        <taxon>Bacillales</taxon>
        <taxon>Bacillaceae</taxon>
        <taxon>Robertmurraya</taxon>
    </lineage>
</organism>
<dbReference type="Gene3D" id="3.30.470.20">
    <property type="entry name" value="ATP-grasp fold, B domain"/>
    <property type="match status" value="1"/>
</dbReference>
<dbReference type="Gene3D" id="3.30.1490.20">
    <property type="entry name" value="ATP-grasp fold, A domain"/>
    <property type="match status" value="1"/>
</dbReference>
<reference evidence="3 4" key="1">
    <citation type="journal article" date="2011" name="J. Microbiol.">
        <title>Bacillus kyonggiensis sp. nov., isolated from soil of a lettuce field.</title>
        <authorList>
            <person name="Dong K."/>
            <person name="Lee S."/>
        </authorList>
    </citation>
    <scope>NUCLEOTIDE SEQUENCE [LARGE SCALE GENOMIC DNA]</scope>
    <source>
        <strain evidence="3 4">NB22</strain>
    </source>
</reference>
<accession>A0A4V5P1M4</accession>
<dbReference type="AlphaFoldDB" id="A0A4V5P1M4"/>
<proteinExistence type="predicted"/>
<dbReference type="PANTHER" id="PTHR21621">
    <property type="entry name" value="RIBOSOMAL PROTEIN S6 MODIFICATION PROTEIN"/>
    <property type="match status" value="1"/>
</dbReference>
<evidence type="ECO:0000313" key="3">
    <source>
        <dbReference type="EMBL" id="TKC18130.1"/>
    </source>
</evidence>
<dbReference type="PANTHER" id="PTHR21621:SF0">
    <property type="entry name" value="BETA-CITRYLGLUTAMATE SYNTHASE B-RELATED"/>
    <property type="match status" value="1"/>
</dbReference>